<proteinExistence type="predicted"/>
<evidence type="ECO:0000313" key="2">
    <source>
        <dbReference type="EMBL" id="KAJ4481316.1"/>
    </source>
</evidence>
<keyword evidence="3" id="KW-1185">Reference proteome</keyword>
<evidence type="ECO:0000313" key="3">
    <source>
        <dbReference type="Proteomes" id="UP001150217"/>
    </source>
</evidence>
<feature type="region of interest" description="Disordered" evidence="1">
    <location>
        <begin position="1"/>
        <end position="20"/>
    </location>
</feature>
<dbReference type="EMBL" id="JANVFT010000059">
    <property type="protein sequence ID" value="KAJ4481316.1"/>
    <property type="molecule type" value="Genomic_DNA"/>
</dbReference>
<dbReference type="Proteomes" id="UP001150217">
    <property type="component" value="Unassembled WGS sequence"/>
</dbReference>
<protein>
    <submittedName>
        <fullName evidence="2">Uncharacterized protein</fullName>
    </submittedName>
</protein>
<comment type="caution">
    <text evidence="2">The sequence shown here is derived from an EMBL/GenBank/DDBJ whole genome shotgun (WGS) entry which is preliminary data.</text>
</comment>
<dbReference type="InterPro" id="IPR053221">
    <property type="entry name" value="Burnettramic_acid_biosynth"/>
</dbReference>
<accession>A0ABQ8V9B8</accession>
<sequence length="483" mass="52918">MSMPGLSVEEEASTETHPGIQLAQDADLLIRTYVPSSLSLNQPYTGPPIPLPLCIPQVGVSPDEHSTFARGYNEVLNDTGIPQDVLLNFIDGLNMAIIASPPLRVVGTVGKMTEKIRPHHWAMIAGAIINTAAGVAIHVLAKTLTDRYLRAANLNLFKPRGLSVRICTTSAMLALLDSSETKLSSRLNKFGRGVGSVLLKIPLPVVNPIASTIIHAISDKPPAISPSGREGDPIKNSVLRRRVAMTEGFALSLNIDDIPPPVKPDGVMDTMASWGIRFDTAIEKFSEKNNERRRRALQSIREANIEQPSNSIRLLETGSPTSSSASLPRPPSNTGRSGISISSASSTGVKNMASSAFNTVNDWRLQREVYFEQQNTVLRNSRLRNVGLLGHKKSRMEQKVADADLLEHWGTEKILWVVIMASDKDEEIENIGIAEDPADEEQIDDRTWRERMAVERDEMELEDLQKLQQQGTHTSVHAGEGNS</sequence>
<reference evidence="2" key="1">
    <citation type="submission" date="2022-08" db="EMBL/GenBank/DDBJ databases">
        <title>A Global Phylogenomic Analysis of the Shiitake Genus Lentinula.</title>
        <authorList>
            <consortium name="DOE Joint Genome Institute"/>
            <person name="Sierra-Patev S."/>
            <person name="Min B."/>
            <person name="Naranjo-Ortiz M."/>
            <person name="Looney B."/>
            <person name="Konkel Z."/>
            <person name="Slot J.C."/>
            <person name="Sakamoto Y."/>
            <person name="Steenwyk J.L."/>
            <person name="Rokas A."/>
            <person name="Carro J."/>
            <person name="Camarero S."/>
            <person name="Ferreira P."/>
            <person name="Molpeceres G."/>
            <person name="Ruiz-Duenas F.J."/>
            <person name="Serrano A."/>
            <person name="Henrissat B."/>
            <person name="Drula E."/>
            <person name="Hughes K.W."/>
            <person name="Mata J.L."/>
            <person name="Ishikawa N.K."/>
            <person name="Vargas-Isla R."/>
            <person name="Ushijima S."/>
            <person name="Smith C.A."/>
            <person name="Ahrendt S."/>
            <person name="Andreopoulos W."/>
            <person name="He G."/>
            <person name="Labutti K."/>
            <person name="Lipzen A."/>
            <person name="Ng V."/>
            <person name="Riley R."/>
            <person name="Sandor L."/>
            <person name="Barry K."/>
            <person name="Martinez A.T."/>
            <person name="Xiao Y."/>
            <person name="Gibbons J.G."/>
            <person name="Terashima K."/>
            <person name="Grigoriev I.V."/>
            <person name="Hibbett D.S."/>
        </authorList>
    </citation>
    <scope>NUCLEOTIDE SEQUENCE</scope>
    <source>
        <strain evidence="2">RHP3577 ss4</strain>
    </source>
</reference>
<dbReference type="PANTHER" id="PTHR38887:SF1">
    <property type="entry name" value="RAS MODIFICATION PROTEIN ERF4"/>
    <property type="match status" value="1"/>
</dbReference>
<evidence type="ECO:0000256" key="1">
    <source>
        <dbReference type="SAM" id="MobiDB-lite"/>
    </source>
</evidence>
<feature type="compositionally biased region" description="Polar residues" evidence="1">
    <location>
        <begin position="308"/>
        <end position="336"/>
    </location>
</feature>
<organism evidence="2 3">
    <name type="scientific">Lentinula lateritia</name>
    <dbReference type="NCBI Taxonomy" id="40482"/>
    <lineage>
        <taxon>Eukaryota</taxon>
        <taxon>Fungi</taxon>
        <taxon>Dikarya</taxon>
        <taxon>Basidiomycota</taxon>
        <taxon>Agaricomycotina</taxon>
        <taxon>Agaricomycetes</taxon>
        <taxon>Agaricomycetidae</taxon>
        <taxon>Agaricales</taxon>
        <taxon>Marasmiineae</taxon>
        <taxon>Omphalotaceae</taxon>
        <taxon>Lentinula</taxon>
    </lineage>
</organism>
<name>A0ABQ8V9B8_9AGAR</name>
<gene>
    <name evidence="2" type="ORF">C8R41DRAFT_868975</name>
</gene>
<dbReference type="PANTHER" id="PTHR38887">
    <property type="entry name" value="CHROMOSOME 21, WHOLE GENOME SHOTGUN SEQUENCE"/>
    <property type="match status" value="1"/>
</dbReference>
<feature type="region of interest" description="Disordered" evidence="1">
    <location>
        <begin position="308"/>
        <end position="345"/>
    </location>
</feature>